<comment type="caution">
    <text evidence="2">The sequence shown here is derived from an EMBL/GenBank/DDBJ whole genome shotgun (WGS) entry which is preliminary data.</text>
</comment>
<reference evidence="2" key="1">
    <citation type="submission" date="2022-06" db="EMBL/GenBank/DDBJ databases">
        <title>Genomic Encyclopedia of Archaeal and Bacterial Type Strains, Phase II (KMG-II): from individual species to whole genera.</title>
        <authorList>
            <person name="Goeker M."/>
        </authorList>
    </citation>
    <scope>NUCLEOTIDE SEQUENCE</scope>
    <source>
        <strain evidence="2">DSM 43935</strain>
    </source>
</reference>
<evidence type="ECO:0000313" key="2">
    <source>
        <dbReference type="EMBL" id="MCP2166288.1"/>
    </source>
</evidence>
<feature type="signal peptide" evidence="1">
    <location>
        <begin position="1"/>
        <end position="29"/>
    </location>
</feature>
<keyword evidence="1" id="KW-0732">Signal</keyword>
<dbReference type="Proteomes" id="UP001206128">
    <property type="component" value="Unassembled WGS sequence"/>
</dbReference>
<accession>A0AAE3GHM3</accession>
<evidence type="ECO:0000256" key="1">
    <source>
        <dbReference type="SAM" id="SignalP"/>
    </source>
</evidence>
<gene>
    <name evidence="2" type="ORF">LX83_003147</name>
</gene>
<evidence type="ECO:0000313" key="3">
    <source>
        <dbReference type="Proteomes" id="UP001206128"/>
    </source>
</evidence>
<dbReference type="AlphaFoldDB" id="A0AAE3GHM3"/>
<evidence type="ECO:0008006" key="4">
    <source>
        <dbReference type="Google" id="ProtNLM"/>
    </source>
</evidence>
<name>A0AAE3GHM3_9PSEU</name>
<dbReference type="RefSeq" id="WP_253771945.1">
    <property type="nucleotide sequence ID" value="NZ_JAMTCK010000006.1"/>
</dbReference>
<sequence length="445" mass="47697">MRLRPIRTALAGLAVAATALVPTTGTALAADDPRLSQITARSGTDFTMTADFGLTSYANALANKIGADTVHTVLTTANRSTNDCNTSRRGAQPEYYARTDIPLPDDALLHSVDRFCWEDDDSANNNWAPQGVTGSSDADDDGLWDTDRAMVVSWHYSATNAGTSYDKGARVSLVDRTTGKYRHVLLVEPTRTSTPNFKAVGIHAGGIAWLGKYLFVTDTSVGIRVFDMSKFLWVDASQQSWVGLHGGTYYGHGFSYVLPQIGVYRQVNTPANSGGCVPTTTALCYASLTLDRSTTPDTLVVGEYRANVDTANPNVAGGRVVRYPVAADTRLLTLTSGKAVPYDAVTSPKSNVQGVQTWNGAYYQGRSSASKHSFMYAGRVGGTAISRWSWAIGGEDLYHEHSGTGGSISAGKLWTATEHYLDENGNVIDKRIVFAVPLAEIVPGS</sequence>
<organism evidence="2 3">
    <name type="scientific">Goodfellowiella coeruleoviolacea</name>
    <dbReference type="NCBI Taxonomy" id="334858"/>
    <lineage>
        <taxon>Bacteria</taxon>
        <taxon>Bacillati</taxon>
        <taxon>Actinomycetota</taxon>
        <taxon>Actinomycetes</taxon>
        <taxon>Pseudonocardiales</taxon>
        <taxon>Pseudonocardiaceae</taxon>
        <taxon>Goodfellowiella</taxon>
    </lineage>
</organism>
<feature type="chain" id="PRO_5042071818" description="Secreted protein" evidence="1">
    <location>
        <begin position="30"/>
        <end position="445"/>
    </location>
</feature>
<protein>
    <recommendedName>
        <fullName evidence="4">Secreted protein</fullName>
    </recommendedName>
</protein>
<dbReference type="EMBL" id="JAMTCK010000006">
    <property type="protein sequence ID" value="MCP2166288.1"/>
    <property type="molecule type" value="Genomic_DNA"/>
</dbReference>
<proteinExistence type="predicted"/>
<keyword evidence="3" id="KW-1185">Reference proteome</keyword>